<dbReference type="RefSeq" id="WP_265270779.1">
    <property type="nucleotide sequence ID" value="NZ_JANFAV010000017.1"/>
</dbReference>
<dbReference type="PRINTS" id="PR00469">
    <property type="entry name" value="PNDRDTASEII"/>
</dbReference>
<accession>A0AA41ZCR5</accession>
<sequence>MSERSALVVGGGPAGAATAIHLARCGVTPLVIERNVHSADALCGGFLSWRTLDFLAGLGITRAMLGGHEINRIRLIAGAAEYSAALPISAMGVSRRHLDTLLLNRARGLGAQVRYGAARFDNGRIILNSGEVFAAGSIFLATGKHDLRGLARPHAAAGADPMVGLRWRVTPSTGLRAVLDGQIELHLFPGGYAGMTLHEDGSANLCLAVRKSRLTMAQGSPAILLTQLAETNPHFGSRCADIAGEARFDAIGHLPYHWRALTGTNGIFRVGDQAGVIASLAGEGIGIALASAAEAVACWRDGGAAAAPMFQRRFAARLARPIRAARFISMLSGTRVGAHVLGNLSHIPGAFSWMASATRV</sequence>
<evidence type="ECO:0000259" key="1">
    <source>
        <dbReference type="Pfam" id="PF01494"/>
    </source>
</evidence>
<dbReference type="AlphaFoldDB" id="A0AA41ZCR5"/>
<comment type="caution">
    <text evidence="2">The sequence shown here is derived from an EMBL/GenBank/DDBJ whole genome shotgun (WGS) entry which is preliminary data.</text>
</comment>
<gene>
    <name evidence="2" type="ORF">NEE01_19410</name>
</gene>
<dbReference type="InterPro" id="IPR002938">
    <property type="entry name" value="FAD-bd"/>
</dbReference>
<keyword evidence="2" id="KW-0503">Monooxygenase</keyword>
<dbReference type="EMBL" id="JANFAV010000017">
    <property type="protein sequence ID" value="MCW6536952.1"/>
    <property type="molecule type" value="Genomic_DNA"/>
</dbReference>
<dbReference type="Pfam" id="PF01494">
    <property type="entry name" value="FAD_binding_3"/>
    <property type="match status" value="1"/>
</dbReference>
<dbReference type="SUPFAM" id="SSF51905">
    <property type="entry name" value="FAD/NAD(P)-binding domain"/>
    <property type="match status" value="1"/>
</dbReference>
<dbReference type="PRINTS" id="PR00368">
    <property type="entry name" value="FADPNR"/>
</dbReference>
<dbReference type="GO" id="GO:0004497">
    <property type="term" value="F:monooxygenase activity"/>
    <property type="evidence" value="ECO:0007669"/>
    <property type="project" value="UniProtKB-KW"/>
</dbReference>
<keyword evidence="2" id="KW-0560">Oxidoreductase</keyword>
<protein>
    <submittedName>
        <fullName evidence="2">FAD-dependent monooxygenase</fullName>
    </submittedName>
</protein>
<dbReference type="GO" id="GO:0071949">
    <property type="term" value="F:FAD binding"/>
    <property type="evidence" value="ECO:0007669"/>
    <property type="project" value="InterPro"/>
</dbReference>
<dbReference type="InterPro" id="IPR050407">
    <property type="entry name" value="Geranylgeranyl_reductase"/>
</dbReference>
<dbReference type="Gene3D" id="3.50.50.60">
    <property type="entry name" value="FAD/NAD(P)-binding domain"/>
    <property type="match status" value="1"/>
</dbReference>
<dbReference type="PANTHER" id="PTHR42685">
    <property type="entry name" value="GERANYLGERANYL DIPHOSPHATE REDUCTASE"/>
    <property type="match status" value="1"/>
</dbReference>
<organism evidence="2 3">
    <name type="scientific">Sphingomonas lycopersici</name>
    <dbReference type="NCBI Taxonomy" id="2951807"/>
    <lineage>
        <taxon>Bacteria</taxon>
        <taxon>Pseudomonadati</taxon>
        <taxon>Pseudomonadota</taxon>
        <taxon>Alphaproteobacteria</taxon>
        <taxon>Sphingomonadales</taxon>
        <taxon>Sphingomonadaceae</taxon>
        <taxon>Sphingomonas</taxon>
    </lineage>
</organism>
<keyword evidence="3" id="KW-1185">Reference proteome</keyword>
<dbReference type="Proteomes" id="UP001165565">
    <property type="component" value="Unassembled WGS sequence"/>
</dbReference>
<name>A0AA41ZCR5_9SPHN</name>
<evidence type="ECO:0000313" key="3">
    <source>
        <dbReference type="Proteomes" id="UP001165565"/>
    </source>
</evidence>
<evidence type="ECO:0000313" key="2">
    <source>
        <dbReference type="EMBL" id="MCW6536952.1"/>
    </source>
</evidence>
<dbReference type="PANTHER" id="PTHR42685:SF22">
    <property type="entry name" value="CONDITIONED MEDIUM FACTOR RECEPTOR 1"/>
    <property type="match status" value="1"/>
</dbReference>
<feature type="domain" description="FAD-binding" evidence="1">
    <location>
        <begin position="5"/>
        <end position="116"/>
    </location>
</feature>
<reference evidence="2" key="1">
    <citation type="submission" date="2022-06" db="EMBL/GenBank/DDBJ databases">
        <title>Sphingomonas sp. nov. isolated from rhizosphere soil of tomato.</title>
        <authorList>
            <person name="Dong H."/>
            <person name="Gao R."/>
        </authorList>
    </citation>
    <scope>NUCLEOTIDE SEQUENCE</scope>
    <source>
        <strain evidence="2">MMSM24</strain>
    </source>
</reference>
<dbReference type="InterPro" id="IPR036188">
    <property type="entry name" value="FAD/NAD-bd_sf"/>
</dbReference>
<proteinExistence type="predicted"/>